<dbReference type="Proteomes" id="UP001550044">
    <property type="component" value="Unassembled WGS sequence"/>
</dbReference>
<gene>
    <name evidence="1" type="ORF">ABZV61_18760</name>
</gene>
<proteinExistence type="predicted"/>
<name>A0ABV2UAD1_9ACTN</name>
<sequence>MCDLPPDLPRLRTLRTWYATVGWTASTWRSRRPGSSEGAAAGRGAAAADAGLGCRAQHRCRRTADRSPLGRVPRGGKRQRAITREQALAALADGMRACIHCRRDTELGVLG</sequence>
<comment type="caution">
    <text evidence="1">The sequence shown here is derived from an EMBL/GenBank/DDBJ whole genome shotgun (WGS) entry which is preliminary data.</text>
</comment>
<protein>
    <submittedName>
        <fullName evidence="1">DUF6233 domain-containing protein</fullName>
    </submittedName>
</protein>
<dbReference type="EMBL" id="JBEXIP010000013">
    <property type="protein sequence ID" value="MET8434799.1"/>
    <property type="molecule type" value="Genomic_DNA"/>
</dbReference>
<keyword evidence="2" id="KW-1185">Reference proteome</keyword>
<dbReference type="InterPro" id="IPR046200">
    <property type="entry name" value="DUF6233"/>
</dbReference>
<evidence type="ECO:0000313" key="2">
    <source>
        <dbReference type="Proteomes" id="UP001550044"/>
    </source>
</evidence>
<dbReference type="Pfam" id="PF19746">
    <property type="entry name" value="DUF6233"/>
    <property type="match status" value="1"/>
</dbReference>
<dbReference type="RefSeq" id="WP_356710271.1">
    <property type="nucleotide sequence ID" value="NZ_JBEXIP010000013.1"/>
</dbReference>
<evidence type="ECO:0000313" key="1">
    <source>
        <dbReference type="EMBL" id="MET8434799.1"/>
    </source>
</evidence>
<accession>A0ABV2UAD1</accession>
<organism evidence="1 2">
    <name type="scientific">Streptomyces sp. 900116325</name>
    <dbReference type="NCBI Taxonomy" id="3154295"/>
    <lineage>
        <taxon>Bacteria</taxon>
        <taxon>Bacillati</taxon>
        <taxon>Actinomycetota</taxon>
        <taxon>Actinomycetes</taxon>
        <taxon>Kitasatosporales</taxon>
        <taxon>Streptomycetaceae</taxon>
        <taxon>Streptomyces</taxon>
    </lineage>
</organism>
<reference evidence="1 2" key="1">
    <citation type="submission" date="2024-06" db="EMBL/GenBank/DDBJ databases">
        <title>The Natural Products Discovery Center: Release of the First 8490 Sequenced Strains for Exploring Actinobacteria Biosynthetic Diversity.</title>
        <authorList>
            <person name="Kalkreuter E."/>
            <person name="Kautsar S.A."/>
            <person name="Yang D."/>
            <person name="Bader C.D."/>
            <person name="Teijaro C.N."/>
            <person name="Fluegel L."/>
            <person name="Davis C.M."/>
            <person name="Simpson J.R."/>
            <person name="Lauterbach L."/>
            <person name="Steele A.D."/>
            <person name="Gui C."/>
            <person name="Meng S."/>
            <person name="Li G."/>
            <person name="Viehrig K."/>
            <person name="Ye F."/>
            <person name="Su P."/>
            <person name="Kiefer A.F."/>
            <person name="Nichols A."/>
            <person name="Cepeda A.J."/>
            <person name="Yan W."/>
            <person name="Fan B."/>
            <person name="Jiang Y."/>
            <person name="Adhikari A."/>
            <person name="Zheng C.-J."/>
            <person name="Schuster L."/>
            <person name="Cowan T.M."/>
            <person name="Smanski M.J."/>
            <person name="Chevrette M.G."/>
            <person name="De Carvalho L.P.S."/>
            <person name="Shen B."/>
        </authorList>
    </citation>
    <scope>NUCLEOTIDE SEQUENCE [LARGE SCALE GENOMIC DNA]</scope>
    <source>
        <strain evidence="1 2">NPDC005137</strain>
    </source>
</reference>